<evidence type="ECO:0000313" key="1">
    <source>
        <dbReference type="EMBL" id="BDD07787.1"/>
    </source>
</evidence>
<dbReference type="AlphaFoldDB" id="A0AAU9CLQ1"/>
<proteinExistence type="predicted"/>
<protein>
    <recommendedName>
        <fullName evidence="3">Beta-lactamase-inhibitor-like PepSY-like domain-containing protein</fullName>
    </recommendedName>
</protein>
<accession>A0AAU9CLQ1</accession>
<evidence type="ECO:0000313" key="2">
    <source>
        <dbReference type="Proteomes" id="UP001348817"/>
    </source>
</evidence>
<dbReference type="EMBL" id="AP025314">
    <property type="protein sequence ID" value="BDD07787.1"/>
    <property type="molecule type" value="Genomic_DNA"/>
</dbReference>
<reference evidence="1 2" key="1">
    <citation type="submission" date="2021-12" db="EMBL/GenBank/DDBJ databases">
        <title>Genome sequencing of bacteria with rrn-lacking chromosome and rrn-plasmid.</title>
        <authorList>
            <person name="Anda M."/>
            <person name="Iwasaki W."/>
        </authorList>
    </citation>
    <scope>NUCLEOTIDE SEQUENCE [LARGE SCALE GENOMIC DNA]</scope>
    <source>
        <strain evidence="1 2">DSM 100852</strain>
    </source>
</reference>
<keyword evidence="2" id="KW-1185">Reference proteome</keyword>
<dbReference type="Proteomes" id="UP001348817">
    <property type="component" value="Chromosome"/>
</dbReference>
<evidence type="ECO:0008006" key="3">
    <source>
        <dbReference type="Google" id="ProtNLM"/>
    </source>
</evidence>
<sequence>MNSTRLLFFVLCLSLRFSEKGDFPQEFRMEANSKETIVLYSQGKSKPFPDLRSAFEVIIHDANAGYPSSLKDTSMCSGFTISEAEAIEVLSHVRPISGAEWHHLFYHLPCQVIGEIRQDGYTYDLEINGGAWLTISSADSSQRFGSFELKYDSLFLTNVERETSLSAE</sequence>
<name>A0AAU9CLQ1_9BACT</name>
<dbReference type="KEGG" id="fax:FUAX_02190"/>
<organism evidence="1 2">
    <name type="scientific">Fulvitalea axinellae</name>
    <dbReference type="NCBI Taxonomy" id="1182444"/>
    <lineage>
        <taxon>Bacteria</taxon>
        <taxon>Pseudomonadati</taxon>
        <taxon>Bacteroidota</taxon>
        <taxon>Cytophagia</taxon>
        <taxon>Cytophagales</taxon>
        <taxon>Persicobacteraceae</taxon>
        <taxon>Fulvitalea</taxon>
    </lineage>
</organism>
<gene>
    <name evidence="1" type="ORF">FUAX_02190</name>
</gene>